<dbReference type="CDD" id="cd14797">
    <property type="entry name" value="DUF302"/>
    <property type="match status" value="1"/>
</dbReference>
<dbReference type="InterPro" id="IPR005180">
    <property type="entry name" value="DUF302"/>
</dbReference>
<evidence type="ECO:0000313" key="3">
    <source>
        <dbReference type="Proteomes" id="UP001156670"/>
    </source>
</evidence>
<dbReference type="Pfam" id="PF03625">
    <property type="entry name" value="DUF302"/>
    <property type="match status" value="1"/>
</dbReference>
<keyword evidence="3" id="KW-1185">Reference proteome</keyword>
<reference evidence="3" key="1">
    <citation type="journal article" date="2019" name="Int. J. Syst. Evol. Microbiol.">
        <title>The Global Catalogue of Microorganisms (GCM) 10K type strain sequencing project: providing services to taxonomists for standard genome sequencing and annotation.</title>
        <authorList>
            <consortium name="The Broad Institute Genomics Platform"/>
            <consortium name="The Broad Institute Genome Sequencing Center for Infectious Disease"/>
            <person name="Wu L."/>
            <person name="Ma J."/>
        </authorList>
    </citation>
    <scope>NUCLEOTIDE SEQUENCE [LARGE SCALE GENOMIC DNA]</scope>
    <source>
        <strain evidence="3">NBRC 111980</strain>
    </source>
</reference>
<sequence>MTPSQIDSGIVRFTSPFAFDDTVQRLLAAFKERGIKVFATIDQQAEAIAVSLSMPPTTLILFGNPAAGTPLMLDNPASGLDLPLKALVVEAEPDKVEVFINAAKYVIERHDLPHGLEANLLPAEKLIAHVLEAPGKT</sequence>
<evidence type="ECO:0000313" key="2">
    <source>
        <dbReference type="EMBL" id="GLQ94056.1"/>
    </source>
</evidence>
<dbReference type="PANTHER" id="PTHR38342:SF2">
    <property type="entry name" value="INNER MEMBRANE OR EXPORTED"/>
    <property type="match status" value="1"/>
</dbReference>
<dbReference type="Gene3D" id="3.30.310.70">
    <property type="entry name" value="TT1751-like domain"/>
    <property type="match status" value="1"/>
</dbReference>
<evidence type="ECO:0000259" key="1">
    <source>
        <dbReference type="Pfam" id="PF03625"/>
    </source>
</evidence>
<gene>
    <name evidence="2" type="ORF">GCM10007901_30070</name>
</gene>
<accession>A0ABQ5XU80</accession>
<dbReference type="RefSeq" id="WP_284321759.1">
    <property type="nucleotide sequence ID" value="NZ_BSOB01000028.1"/>
</dbReference>
<organism evidence="2 3">
    <name type="scientific">Dyella acidisoli</name>
    <dbReference type="NCBI Taxonomy" id="1867834"/>
    <lineage>
        <taxon>Bacteria</taxon>
        <taxon>Pseudomonadati</taxon>
        <taxon>Pseudomonadota</taxon>
        <taxon>Gammaproteobacteria</taxon>
        <taxon>Lysobacterales</taxon>
        <taxon>Rhodanobacteraceae</taxon>
        <taxon>Dyella</taxon>
    </lineage>
</organism>
<feature type="domain" description="DUF302" evidence="1">
    <location>
        <begin position="41"/>
        <end position="100"/>
    </location>
</feature>
<protein>
    <recommendedName>
        <fullName evidence="1">DUF302 domain-containing protein</fullName>
    </recommendedName>
</protein>
<dbReference type="PANTHER" id="PTHR38342">
    <property type="entry name" value="SLR5037 PROTEIN"/>
    <property type="match status" value="1"/>
</dbReference>
<dbReference type="Proteomes" id="UP001156670">
    <property type="component" value="Unassembled WGS sequence"/>
</dbReference>
<comment type="caution">
    <text evidence="2">The sequence shown here is derived from an EMBL/GenBank/DDBJ whole genome shotgun (WGS) entry which is preliminary data.</text>
</comment>
<name>A0ABQ5XU80_9GAMM</name>
<dbReference type="EMBL" id="BSOB01000028">
    <property type="protein sequence ID" value="GLQ94056.1"/>
    <property type="molecule type" value="Genomic_DNA"/>
</dbReference>
<proteinExistence type="predicted"/>
<dbReference type="SUPFAM" id="SSF103247">
    <property type="entry name" value="TT1751-like"/>
    <property type="match status" value="1"/>
</dbReference>
<dbReference type="InterPro" id="IPR035923">
    <property type="entry name" value="TT1751-like_sf"/>
</dbReference>